<reference evidence="1 2" key="1">
    <citation type="submission" date="2021-07" db="EMBL/GenBank/DDBJ databases">
        <title>Whole Genome Sequence of Nocardia Iowensis.</title>
        <authorList>
            <person name="Lamm A."/>
            <person name="Collins-Fairclough A.M."/>
            <person name="Bunk B."/>
            <person name="Sproer C."/>
        </authorList>
    </citation>
    <scope>NUCLEOTIDE SEQUENCE [LARGE SCALE GENOMIC DNA]</scope>
    <source>
        <strain evidence="1 2">NRRL 5646</strain>
    </source>
</reference>
<accession>A0ABX8RRJ2</accession>
<dbReference type="Proteomes" id="UP000694257">
    <property type="component" value="Chromosome"/>
</dbReference>
<proteinExistence type="predicted"/>
<evidence type="ECO:0000313" key="1">
    <source>
        <dbReference type="EMBL" id="QXN90076.1"/>
    </source>
</evidence>
<gene>
    <name evidence="1" type="ORF">KV110_32305</name>
</gene>
<name>A0ABX8RRJ2_NOCIO</name>
<dbReference type="RefSeq" id="WP_218470948.1">
    <property type="nucleotide sequence ID" value="NZ_BAABJN010000006.1"/>
</dbReference>
<protein>
    <submittedName>
        <fullName evidence="1">Helix-turn-helix domain-containing protein</fullName>
    </submittedName>
</protein>
<dbReference type="EMBL" id="CP078145">
    <property type="protein sequence ID" value="QXN90076.1"/>
    <property type="molecule type" value="Genomic_DNA"/>
</dbReference>
<keyword evidence="2" id="KW-1185">Reference proteome</keyword>
<evidence type="ECO:0000313" key="2">
    <source>
        <dbReference type="Proteomes" id="UP000694257"/>
    </source>
</evidence>
<organism evidence="1 2">
    <name type="scientific">Nocardia iowensis</name>
    <dbReference type="NCBI Taxonomy" id="204891"/>
    <lineage>
        <taxon>Bacteria</taxon>
        <taxon>Bacillati</taxon>
        <taxon>Actinomycetota</taxon>
        <taxon>Actinomycetes</taxon>
        <taxon>Mycobacteriales</taxon>
        <taxon>Nocardiaceae</taxon>
        <taxon>Nocardia</taxon>
    </lineage>
</organism>
<sequence>MASWADLVVDERSLLARPERTIQNLAHFIGNHLIWLAGHFAGADFADELDEAVLAGQRAVDFVAANVKRNTRQCPVAECTGTLSVQLDGNDSAGRPEILCTAGHRLSVDESVVLEQRGRTADRPARPPRTVTTQVAALTIGVSEDTIRQWVRRGKITRYGTPQRAEFDVAELLQVAQGRRKRGPNQDRETGAA</sequence>